<dbReference type="Pfam" id="PF01215">
    <property type="entry name" value="COX5B"/>
    <property type="match status" value="1"/>
</dbReference>
<dbReference type="PANTHER" id="PTHR10122">
    <property type="entry name" value="CYTOCHROME C OXIDASE SUBUNIT 5B, MITOCHONDRIAL"/>
    <property type="match status" value="1"/>
</dbReference>
<feature type="binding site" evidence="3">
    <location>
        <position position="103"/>
    </location>
    <ligand>
        <name>Zn(2+)</name>
        <dbReference type="ChEBI" id="CHEBI:29105"/>
    </ligand>
</feature>
<dbReference type="PANTHER" id="PTHR10122:SF0">
    <property type="entry name" value="CYTOCHROME C OXIDASE SUBUNIT 5B, ISOFORM A-RELATED"/>
    <property type="match status" value="1"/>
</dbReference>
<keyword evidence="6" id="KW-1185">Reference proteome</keyword>
<comment type="caution">
    <text evidence="5">The sequence shown here is derived from an EMBL/GenBank/DDBJ whole genome shotgun (WGS) entry which is preliminary data.</text>
</comment>
<feature type="binding site" evidence="3">
    <location>
        <position position="127"/>
    </location>
    <ligand>
        <name>Zn(2+)</name>
        <dbReference type="ChEBI" id="CHEBI:29105"/>
    </ligand>
</feature>
<accession>A0ABD3W6R5</accession>
<feature type="binding site" evidence="3">
    <location>
        <position position="105"/>
    </location>
    <ligand>
        <name>Zn(2+)</name>
        <dbReference type="ChEBI" id="CHEBI:29105"/>
    </ligand>
</feature>
<organism evidence="5 6">
    <name type="scientific">Sinanodonta woodiana</name>
    <name type="common">Chinese pond mussel</name>
    <name type="synonym">Anodonta woodiana</name>
    <dbReference type="NCBI Taxonomy" id="1069815"/>
    <lineage>
        <taxon>Eukaryota</taxon>
        <taxon>Metazoa</taxon>
        <taxon>Spiralia</taxon>
        <taxon>Lophotrochozoa</taxon>
        <taxon>Mollusca</taxon>
        <taxon>Bivalvia</taxon>
        <taxon>Autobranchia</taxon>
        <taxon>Heteroconchia</taxon>
        <taxon>Palaeoheterodonta</taxon>
        <taxon>Unionida</taxon>
        <taxon>Unionoidea</taxon>
        <taxon>Unionidae</taxon>
        <taxon>Unioninae</taxon>
        <taxon>Sinanodonta</taxon>
    </lineage>
</organism>
<evidence type="ECO:0000256" key="1">
    <source>
        <dbReference type="ARBA" id="ARBA00022723"/>
    </source>
</evidence>
<evidence type="ECO:0000313" key="4">
    <source>
        <dbReference type="EMBL" id="KAL3869545.1"/>
    </source>
</evidence>
<dbReference type="GO" id="GO:0046872">
    <property type="term" value="F:metal ion binding"/>
    <property type="evidence" value="ECO:0007669"/>
    <property type="project" value="UniProtKB-KW"/>
</dbReference>
<evidence type="ECO:0008006" key="7">
    <source>
        <dbReference type="Google" id="ProtNLM"/>
    </source>
</evidence>
<feature type="binding site" evidence="3">
    <location>
        <position position="125"/>
    </location>
    <ligand>
        <name>Zn(2+)</name>
        <dbReference type="ChEBI" id="CHEBI:29105"/>
    </ligand>
</feature>
<keyword evidence="2 3" id="KW-0862">Zinc</keyword>
<keyword evidence="1 3" id="KW-0479">Metal-binding</keyword>
<evidence type="ECO:0000313" key="6">
    <source>
        <dbReference type="Proteomes" id="UP001634394"/>
    </source>
</evidence>
<dbReference type="Proteomes" id="UP001634394">
    <property type="component" value="Unassembled WGS sequence"/>
</dbReference>
<dbReference type="Gene3D" id="2.60.11.10">
    <property type="entry name" value="Cytochrome c oxidase, subunit Vb"/>
    <property type="match status" value="1"/>
</dbReference>
<dbReference type="FunFam" id="2.60.11.10:FF:000004">
    <property type="entry name" value="Cytochrome c oxidase subunit 5B"/>
    <property type="match status" value="1"/>
</dbReference>
<evidence type="ECO:0000313" key="5">
    <source>
        <dbReference type="EMBL" id="KAL3869562.1"/>
    </source>
</evidence>
<dbReference type="AlphaFoldDB" id="A0ABD3W6R5"/>
<dbReference type="PROSITE" id="PS51359">
    <property type="entry name" value="COX5B_2"/>
    <property type="match status" value="1"/>
</dbReference>
<proteinExistence type="predicted"/>
<dbReference type="InterPro" id="IPR036972">
    <property type="entry name" value="Cyt_c_oxidase_su5b_sf"/>
</dbReference>
<name>A0ABD3W6R5_SINWO</name>
<dbReference type="SUPFAM" id="SSF57802">
    <property type="entry name" value="Rubredoxin-like"/>
    <property type="match status" value="1"/>
</dbReference>
<gene>
    <name evidence="4" type="ORF">ACJMK2_042213</name>
    <name evidence="5" type="ORF">ACJMK2_042230</name>
</gene>
<dbReference type="InterPro" id="IPR002124">
    <property type="entry name" value="Cyt_c_oxidase_su5b"/>
</dbReference>
<evidence type="ECO:0000256" key="3">
    <source>
        <dbReference type="PIRSR" id="PIRSR602124-1"/>
    </source>
</evidence>
<sequence>MAFRLCQLSARLIRHPILLSNVRASSAAHGPPVNQHEGKTGVPTASMPDGLGHAVGLERQELLMKLSGNEDPFEMKVTKIPADNKRTNPITVYCMEPSRMVGCVCEEDALYINWMMIHRGEKRRCECGYWFNGVAYDEGGSSHH</sequence>
<evidence type="ECO:0000256" key="2">
    <source>
        <dbReference type="ARBA" id="ARBA00022833"/>
    </source>
</evidence>
<dbReference type="EMBL" id="JBJQND010000008">
    <property type="protein sequence ID" value="KAL3869562.1"/>
    <property type="molecule type" value="Genomic_DNA"/>
</dbReference>
<protein>
    <recommendedName>
        <fullName evidence="7">Mitochondrial cytochrome c oxidase subunit Vb</fullName>
    </recommendedName>
</protein>
<reference evidence="5 6" key="1">
    <citation type="submission" date="2024-11" db="EMBL/GenBank/DDBJ databases">
        <title>Chromosome-level genome assembly of the freshwater bivalve Anodonta woodiana.</title>
        <authorList>
            <person name="Chen X."/>
        </authorList>
    </citation>
    <scope>NUCLEOTIDE SEQUENCE [LARGE SCALE GENOMIC DNA]</scope>
    <source>
        <strain evidence="5">MN2024</strain>
        <tissue evidence="5">Gills</tissue>
    </source>
</reference>
<dbReference type="EMBL" id="JBJQND010000008">
    <property type="protein sequence ID" value="KAL3869545.1"/>
    <property type="molecule type" value="Genomic_DNA"/>
</dbReference>